<dbReference type="Pfam" id="PF08722">
    <property type="entry name" value="Tn7_TnsA-like_N"/>
    <property type="match status" value="1"/>
</dbReference>
<name>A0A7X0NHE6_9GAMM</name>
<evidence type="ECO:0000313" key="2">
    <source>
        <dbReference type="EMBL" id="MBB6543487.1"/>
    </source>
</evidence>
<dbReference type="SUPFAM" id="SSF52980">
    <property type="entry name" value="Restriction endonuclease-like"/>
    <property type="match status" value="1"/>
</dbReference>
<reference evidence="2 3" key="1">
    <citation type="submission" date="2020-08" db="EMBL/GenBank/DDBJ databases">
        <title>Genomic Encyclopedia of Type Strains, Phase IV (KMG-IV): sequencing the most valuable type-strain genomes for metagenomic binning, comparative biology and taxonomic classification.</title>
        <authorList>
            <person name="Goeker M."/>
        </authorList>
    </citation>
    <scope>NUCLEOTIDE SEQUENCE [LARGE SCALE GENOMIC DNA]</scope>
    <source>
        <strain evidence="2 3">DSM 26287</strain>
    </source>
</reference>
<gene>
    <name evidence="2" type="ORF">HNQ55_002008</name>
</gene>
<sequence length="276" mass="32597">MANYVQNTRKYDKWFKEGRGQGRNEDYKPWLHVRDVPSHGLSVRMPSLKAGRVLNLFSNNEFFPALMGEHHPYVTDMREQYPLNPEQTRAIANQKNFPHPLSQDGDMVMTSDLLIDFAGWHVPRIVIQAKPFEKAAQDEATRRKLIIEKVYWDSKNVPFYIFHDQMFPRDVRKNLNWMLTPLWRTTPHERLLTLANYYAEAFKRYPNDFIGHTASRLNRLLAEHDPRYSAPATCFTEIRELIAKQYLRFDLRKELAYLRGNDIFLDARILDLKVAA</sequence>
<comment type="caution">
    <text evidence="2">The sequence shown here is derived from an EMBL/GenBank/DDBJ whole genome shotgun (WGS) entry which is preliminary data.</text>
</comment>
<keyword evidence="3" id="KW-1185">Reference proteome</keyword>
<proteinExistence type="predicted"/>
<dbReference type="InterPro" id="IPR011335">
    <property type="entry name" value="Restrct_endonuc-II-like"/>
</dbReference>
<dbReference type="Gene3D" id="1.10.10.10">
    <property type="entry name" value="Winged helix-like DNA-binding domain superfamily/Winged helix DNA-binding domain"/>
    <property type="match status" value="1"/>
</dbReference>
<dbReference type="InterPro" id="IPR036388">
    <property type="entry name" value="WH-like_DNA-bd_sf"/>
</dbReference>
<dbReference type="EMBL" id="JACHHU010000015">
    <property type="protein sequence ID" value="MBB6543487.1"/>
    <property type="molecule type" value="Genomic_DNA"/>
</dbReference>
<accession>A0A7X0NHE6</accession>
<dbReference type="Proteomes" id="UP000537141">
    <property type="component" value="Unassembled WGS sequence"/>
</dbReference>
<dbReference type="RefSeq" id="WP_184424277.1">
    <property type="nucleotide sequence ID" value="NZ_AP027362.1"/>
</dbReference>
<evidence type="ECO:0000259" key="1">
    <source>
        <dbReference type="Pfam" id="PF08722"/>
    </source>
</evidence>
<organism evidence="2 3">
    <name type="scientific">Thalassotalea piscium</name>
    <dbReference type="NCBI Taxonomy" id="1230533"/>
    <lineage>
        <taxon>Bacteria</taxon>
        <taxon>Pseudomonadati</taxon>
        <taxon>Pseudomonadota</taxon>
        <taxon>Gammaproteobacteria</taxon>
        <taxon>Alteromonadales</taxon>
        <taxon>Colwelliaceae</taxon>
        <taxon>Thalassotalea</taxon>
    </lineage>
</organism>
<feature type="domain" description="TnsA endonuclease N-terminal" evidence="1">
    <location>
        <begin position="72"/>
        <end position="163"/>
    </location>
</feature>
<protein>
    <recommendedName>
        <fullName evidence="1">TnsA endonuclease N-terminal domain-containing protein</fullName>
    </recommendedName>
</protein>
<dbReference type="CDD" id="cd22362">
    <property type="entry name" value="TnsA_endonuclease-like"/>
    <property type="match status" value="1"/>
</dbReference>
<dbReference type="Gene3D" id="3.40.1350.10">
    <property type="match status" value="1"/>
</dbReference>
<evidence type="ECO:0000313" key="3">
    <source>
        <dbReference type="Proteomes" id="UP000537141"/>
    </source>
</evidence>
<dbReference type="InterPro" id="IPR011856">
    <property type="entry name" value="tRNA_endonuc-like_dom_sf"/>
</dbReference>
<dbReference type="InterPro" id="IPR014833">
    <property type="entry name" value="TnsA_N"/>
</dbReference>
<dbReference type="GO" id="GO:0003676">
    <property type="term" value="F:nucleic acid binding"/>
    <property type="evidence" value="ECO:0007669"/>
    <property type="project" value="InterPro"/>
</dbReference>
<dbReference type="AlphaFoldDB" id="A0A7X0NHE6"/>